<dbReference type="InterPro" id="IPR024409">
    <property type="entry name" value="DUF3833"/>
</dbReference>
<reference evidence="1 2" key="2">
    <citation type="journal article" date="2022" name="Mar. Drugs">
        <title>Bioassay-Guided Fractionation Leads to the Detection of Cholic Acid Generated by the Rare Thalassomonas sp.</title>
        <authorList>
            <person name="Pheiffer F."/>
            <person name="Schneider Y.K."/>
            <person name="Hansen E.H."/>
            <person name="Andersen J.H."/>
            <person name="Isaksson J."/>
            <person name="Busche T."/>
            <person name="R C."/>
            <person name="Kalinowski J."/>
            <person name="Zyl L.V."/>
            <person name="Trindade M."/>
        </authorList>
    </citation>
    <scope>NUCLEOTIDE SEQUENCE [LARGE SCALE GENOMIC DNA]</scope>
    <source>
        <strain evidence="1 2">A5K-106</strain>
    </source>
</reference>
<dbReference type="Pfam" id="PF12915">
    <property type="entry name" value="DUF3833"/>
    <property type="match status" value="1"/>
</dbReference>
<evidence type="ECO:0000313" key="2">
    <source>
        <dbReference type="Proteomes" id="UP000032568"/>
    </source>
</evidence>
<name>A0AAF0C2L0_9GAMM</name>
<organism evidence="1 2">
    <name type="scientific">Thalassomonas actiniarum</name>
    <dbReference type="NCBI Taxonomy" id="485447"/>
    <lineage>
        <taxon>Bacteria</taxon>
        <taxon>Pseudomonadati</taxon>
        <taxon>Pseudomonadota</taxon>
        <taxon>Gammaproteobacteria</taxon>
        <taxon>Alteromonadales</taxon>
        <taxon>Colwelliaceae</taxon>
        <taxon>Thalassomonas</taxon>
    </lineage>
</organism>
<dbReference type="PROSITE" id="PS51257">
    <property type="entry name" value="PROKAR_LIPOPROTEIN"/>
    <property type="match status" value="1"/>
</dbReference>
<reference evidence="1 2" key="1">
    <citation type="journal article" date="2015" name="Genome Announc.">
        <title>Draft Genome Sequences of Marine Isolates of Thalassomonas viridans and Thalassomonas actiniarum.</title>
        <authorList>
            <person name="Olonade I."/>
            <person name="van Zyl L.J."/>
            <person name="Trindade M."/>
        </authorList>
    </citation>
    <scope>NUCLEOTIDE SEQUENCE [LARGE SCALE GENOMIC DNA]</scope>
    <source>
        <strain evidence="1 2">A5K-106</strain>
    </source>
</reference>
<sequence length="185" mass="21655">MKSLLLLLKTKFLLILLLGLLSCSNDINHYQDTTPVLDIQSYFTGPVIAWGIVQDYNLKVTRRFCVELEGSWQQEQGLLKEVFYFKDGEVSRRNWRLTRQGGGKYLGQAEDVIGIAGGQQLGYAFRWQYRLAIDIDGESYHFDLDDWMYRIDDHRVFNKTQMKKFGITLAEITLFFDKEQPLRHC</sequence>
<dbReference type="AlphaFoldDB" id="A0AAF0C2L0"/>
<dbReference type="EMBL" id="CP059735">
    <property type="protein sequence ID" value="WDE00267.1"/>
    <property type="molecule type" value="Genomic_DNA"/>
</dbReference>
<dbReference type="Proteomes" id="UP000032568">
    <property type="component" value="Chromosome"/>
</dbReference>
<protein>
    <submittedName>
        <fullName evidence="1">DUF3833 domain-containing protein</fullName>
    </submittedName>
</protein>
<gene>
    <name evidence="1" type="ORF">SG35_006350</name>
</gene>
<proteinExistence type="predicted"/>
<dbReference type="RefSeq" id="WP_044835346.1">
    <property type="nucleotide sequence ID" value="NZ_CP059735.1"/>
</dbReference>
<accession>A0AAF0C2L0</accession>
<keyword evidence="2" id="KW-1185">Reference proteome</keyword>
<evidence type="ECO:0000313" key="1">
    <source>
        <dbReference type="EMBL" id="WDE00267.1"/>
    </source>
</evidence>
<dbReference type="KEGG" id="tact:SG35_006350"/>